<dbReference type="Proteomes" id="UP000700596">
    <property type="component" value="Unassembled WGS sequence"/>
</dbReference>
<feature type="region of interest" description="Disordered" evidence="1">
    <location>
        <begin position="239"/>
        <end position="259"/>
    </location>
</feature>
<reference evidence="2" key="1">
    <citation type="journal article" date="2021" name="Nat. Commun.">
        <title>Genetic determinants of endophytism in the Arabidopsis root mycobiome.</title>
        <authorList>
            <person name="Mesny F."/>
            <person name="Miyauchi S."/>
            <person name="Thiergart T."/>
            <person name="Pickel B."/>
            <person name="Atanasova L."/>
            <person name="Karlsson M."/>
            <person name="Huettel B."/>
            <person name="Barry K.W."/>
            <person name="Haridas S."/>
            <person name="Chen C."/>
            <person name="Bauer D."/>
            <person name="Andreopoulos W."/>
            <person name="Pangilinan J."/>
            <person name="LaButti K."/>
            <person name="Riley R."/>
            <person name="Lipzen A."/>
            <person name="Clum A."/>
            <person name="Drula E."/>
            <person name="Henrissat B."/>
            <person name="Kohler A."/>
            <person name="Grigoriev I.V."/>
            <person name="Martin F.M."/>
            <person name="Hacquard S."/>
        </authorList>
    </citation>
    <scope>NUCLEOTIDE SEQUENCE</scope>
    <source>
        <strain evidence="2">MPI-CAGE-CH-0243</strain>
    </source>
</reference>
<feature type="region of interest" description="Disordered" evidence="1">
    <location>
        <begin position="92"/>
        <end position="210"/>
    </location>
</feature>
<sequence length="259" mass="28541">MDSMRSLNRSLPKTKQPSPAPQPEITQTFRAAALTVTNLYKSAIAEIDKAHGEGYQDALRDLVAFLDREKLGGADGEGWKIRQWAAERFDGTIPLQHSSDSDEEVVEEKEAKRARSSSPAMERISSPEDNRTSEPPHAESIHRSDSAPPPAHTEPTTTDMSMDLPQTVFQFSSPQTWPSNNNTNDSAGPDMSGRRAFATPRRTSRPGRNLQRTAVSNLFSLGNGAGQKRKLMQEYFNIDGINNDRRDGTGGGSKRGRMS</sequence>
<gene>
    <name evidence="2" type="ORF">B0J11DRAFT_480296</name>
</gene>
<evidence type="ECO:0000313" key="2">
    <source>
        <dbReference type="EMBL" id="KAH7136064.1"/>
    </source>
</evidence>
<name>A0A9P9EF98_9PLEO</name>
<feature type="region of interest" description="Disordered" evidence="1">
    <location>
        <begin position="1"/>
        <end position="24"/>
    </location>
</feature>
<dbReference type="PANTHER" id="PTHR38645">
    <property type="entry name" value="CHROMOSOME 9, WHOLE GENOME SHOTGUN SEQUENCE"/>
    <property type="match status" value="1"/>
</dbReference>
<dbReference type="AlphaFoldDB" id="A0A9P9EF98"/>
<protein>
    <submittedName>
        <fullName evidence="2">Uncharacterized protein</fullName>
    </submittedName>
</protein>
<feature type="compositionally biased region" description="Polar residues" evidence="1">
    <location>
        <begin position="167"/>
        <end position="186"/>
    </location>
</feature>
<keyword evidence="3" id="KW-1185">Reference proteome</keyword>
<dbReference type="EMBL" id="JAGMWT010000002">
    <property type="protein sequence ID" value="KAH7136064.1"/>
    <property type="molecule type" value="Genomic_DNA"/>
</dbReference>
<proteinExistence type="predicted"/>
<dbReference type="OrthoDB" id="21418at2759"/>
<accession>A0A9P9EF98</accession>
<comment type="caution">
    <text evidence="2">The sequence shown here is derived from an EMBL/GenBank/DDBJ whole genome shotgun (WGS) entry which is preliminary data.</text>
</comment>
<feature type="compositionally biased region" description="Polar residues" evidence="1">
    <location>
        <begin position="1"/>
        <end position="17"/>
    </location>
</feature>
<organism evidence="2 3">
    <name type="scientific">Dendryphion nanum</name>
    <dbReference type="NCBI Taxonomy" id="256645"/>
    <lineage>
        <taxon>Eukaryota</taxon>
        <taxon>Fungi</taxon>
        <taxon>Dikarya</taxon>
        <taxon>Ascomycota</taxon>
        <taxon>Pezizomycotina</taxon>
        <taxon>Dothideomycetes</taxon>
        <taxon>Pleosporomycetidae</taxon>
        <taxon>Pleosporales</taxon>
        <taxon>Torulaceae</taxon>
        <taxon>Dendryphion</taxon>
    </lineage>
</organism>
<evidence type="ECO:0000313" key="3">
    <source>
        <dbReference type="Proteomes" id="UP000700596"/>
    </source>
</evidence>
<dbReference type="PANTHER" id="PTHR38645:SF1">
    <property type="entry name" value="YALI0F12243P"/>
    <property type="match status" value="1"/>
</dbReference>
<evidence type="ECO:0000256" key="1">
    <source>
        <dbReference type="SAM" id="MobiDB-lite"/>
    </source>
</evidence>
<feature type="compositionally biased region" description="Basic and acidic residues" evidence="1">
    <location>
        <begin position="125"/>
        <end position="145"/>
    </location>
</feature>